<proteinExistence type="inferred from homology"/>
<sequence>MSQSFDARQLRETTAAESAPTPAQFRQAMLRHLQYTVGKSPQQASLFDWRMALSHTVRDYAVDPWFSATRRTWDEDRKRVYYLSMEFLIGRLLEDQAINLGLRDVMVQVLAEFGLSFDEVAEGEPDAALGNGGLGRLAACYLESMATMGCPAYGYGLRYEHGLFRQHFENGRQIETPENWLATDNPWDFTRPEAAYPVGFGGELHDHDGASIWSPRSKVLASAHDTPVVGYGGQWANTLRLWAAMPSADLFNLDRFNAGDFAAASEPEALARSLSRVLYPNDTTEGGKELRLSQEYFLTSASVQDILRRYLAAHDDLLKLPEFVAIQMNDTHPAIAGPELIRLLVDEHAVDFDTAVETATSVLGYTNHTLLPEALERWSVGLMRKVLPRHLQIIETLDTQFIALQGQAPNPVRLISNDQVSMGDLAFTTSHKVNGVSALHTELVSQELFPVHNELHPGRIVNITNGVTPRRWLKLANPSLAALITDTIGAGWESDLERLRELEPYAEDPAFRDAFGRSKRQAKEHFTGWLAAEHGIELPAEALYDAQVKRLHEYKRQLLNILWTIAHWQRIKRDPQANWVPRVKIFGGKAAPSYHMAKLIIQLINDVAEVVNNDPETRHLLRVVYPPNYGVSMAEKLIPAADLSEQISTAGMEASGTGNMKFALNGALTIGTLDGANVEIREHVGAENFFLFGLTTEQVGERRAQQGHSRAALEASQTLRDVLQAIAEGTFSPEDHHRYDGLLETMWNSDWFLVASDFEDYDRAQGEVADCYSDPEKWQRMAILNIARMGYFSSDRSIREYMSQIWDVESAL</sequence>
<reference evidence="12" key="2">
    <citation type="submission" date="2010-07" db="EMBL/GenBank/DDBJ databases">
        <title>Complete genome sequence of Arthrobacter arilaitensis (strain DSM 16368 / CIP 108037 / JCM 13566 / Re117).</title>
        <authorList>
            <person name="Genoscope."/>
        </authorList>
    </citation>
    <scope>NUCLEOTIDE SEQUENCE [LARGE SCALE GENOMIC DNA]</scope>
    <source>
        <strain evidence="12">DSM 16368 / CIP 108037 / IAM 15318 / JCM 13566 / Re117</strain>
    </source>
</reference>
<evidence type="ECO:0000256" key="5">
    <source>
        <dbReference type="ARBA" id="ARBA00022679"/>
    </source>
</evidence>
<dbReference type="EMBL" id="FQ311875">
    <property type="protein sequence ID" value="CBT76114.1"/>
    <property type="molecule type" value="Genomic_DNA"/>
</dbReference>
<evidence type="ECO:0000256" key="8">
    <source>
        <dbReference type="ARBA" id="ARBA00025174"/>
    </source>
</evidence>
<accession>A0ABM9PXQ7</accession>
<comment type="similarity">
    <text evidence="3 9">Belongs to the glycogen phosphorylase family.</text>
</comment>
<feature type="compositionally biased region" description="Low complexity" evidence="10">
    <location>
        <begin position="12"/>
        <end position="21"/>
    </location>
</feature>
<keyword evidence="5 9" id="KW-0808">Transferase</keyword>
<dbReference type="SUPFAM" id="SSF53756">
    <property type="entry name" value="UDP-Glycosyltransferase/glycogen phosphorylase"/>
    <property type="match status" value="1"/>
</dbReference>
<dbReference type="PROSITE" id="PS00102">
    <property type="entry name" value="PHOSPHORYLASE"/>
    <property type="match status" value="1"/>
</dbReference>
<evidence type="ECO:0000256" key="4">
    <source>
        <dbReference type="ARBA" id="ARBA00022676"/>
    </source>
</evidence>
<dbReference type="Pfam" id="PF00343">
    <property type="entry name" value="Phosphorylase"/>
    <property type="match status" value="1"/>
</dbReference>
<evidence type="ECO:0000256" key="7">
    <source>
        <dbReference type="ARBA" id="ARBA00023277"/>
    </source>
</evidence>
<comment type="cofactor">
    <cofactor evidence="2 9">
        <name>pyridoxal 5'-phosphate</name>
        <dbReference type="ChEBI" id="CHEBI:597326"/>
    </cofactor>
</comment>
<comment type="catalytic activity">
    <reaction evidence="1 9">
        <text>[(1-&gt;4)-alpha-D-glucosyl](n) + phosphate = [(1-&gt;4)-alpha-D-glucosyl](n-1) + alpha-D-glucose 1-phosphate</text>
        <dbReference type="Rhea" id="RHEA:41732"/>
        <dbReference type="Rhea" id="RHEA-COMP:9584"/>
        <dbReference type="Rhea" id="RHEA-COMP:9586"/>
        <dbReference type="ChEBI" id="CHEBI:15444"/>
        <dbReference type="ChEBI" id="CHEBI:43474"/>
        <dbReference type="ChEBI" id="CHEBI:58601"/>
        <dbReference type="EC" id="2.4.1.1"/>
    </reaction>
</comment>
<evidence type="ECO:0000256" key="3">
    <source>
        <dbReference type="ARBA" id="ARBA00006047"/>
    </source>
</evidence>
<keyword evidence="6 9" id="KW-0663">Pyridoxal phosphate</keyword>
<evidence type="ECO:0000256" key="6">
    <source>
        <dbReference type="ARBA" id="ARBA00022898"/>
    </source>
</evidence>
<reference evidence="12" key="1">
    <citation type="journal article" date="2010" name="PLoS ONE">
        <title>The Arthrobacter arilaitensis Re117 genome sequence reveals its genetic adaptation to the surface of cheese.</title>
        <authorList>
            <person name="Monnet C."/>
            <person name="Loux V."/>
            <person name="Gibrat J.F."/>
            <person name="Spinnler E."/>
            <person name="Barbe V."/>
            <person name="Vacherie B."/>
            <person name="Gavory F."/>
            <person name="Gourbeyre E."/>
            <person name="Siguier P."/>
            <person name="Chandler M."/>
            <person name="Elleuch R."/>
            <person name="Irlinger F."/>
            <person name="Vallaeys T."/>
        </authorList>
    </citation>
    <scope>NUCLEOTIDE SEQUENCE</scope>
    <source>
        <strain evidence="12">DSM 16368 / CIP 108037 / IAM 15318 / JCM 13566 / Re117</strain>
    </source>
</reference>
<dbReference type="GeneID" id="303185487"/>
<dbReference type="InterPro" id="IPR000811">
    <property type="entry name" value="Glyco_trans_35"/>
</dbReference>
<dbReference type="GO" id="GO:0004645">
    <property type="term" value="F:1,4-alpha-oligoglucan phosphorylase activity"/>
    <property type="evidence" value="ECO:0007669"/>
    <property type="project" value="UniProtKB-EC"/>
</dbReference>
<dbReference type="CDD" id="cd04300">
    <property type="entry name" value="GT35_Glycogen_Phosphorylase"/>
    <property type="match status" value="1"/>
</dbReference>
<dbReference type="InterPro" id="IPR011833">
    <property type="entry name" value="Glycg_phsphrylas"/>
</dbReference>
<dbReference type="PIRSF" id="PIRSF000460">
    <property type="entry name" value="Pprylas_GlgP"/>
    <property type="match status" value="1"/>
</dbReference>
<dbReference type="InterPro" id="IPR035090">
    <property type="entry name" value="Pyridoxal_P_attach_site"/>
</dbReference>
<dbReference type="Gene3D" id="3.40.50.2000">
    <property type="entry name" value="Glycogen Phosphorylase B"/>
    <property type="match status" value="2"/>
</dbReference>
<comment type="function">
    <text evidence="9">Allosteric enzyme that catalyzes the rate-limiting step in glycogen catabolism, the phosphorolytic cleavage of glycogen to produce glucose-1-phosphate, and plays a central role in maintaining cellular and organismal glucose homeostasis.</text>
</comment>
<dbReference type="PANTHER" id="PTHR11468:SF3">
    <property type="entry name" value="GLYCOGEN PHOSPHORYLASE, LIVER FORM"/>
    <property type="match status" value="1"/>
</dbReference>
<evidence type="ECO:0000313" key="11">
    <source>
        <dbReference type="EMBL" id="CBT76114.1"/>
    </source>
</evidence>
<dbReference type="NCBIfam" id="TIGR02093">
    <property type="entry name" value="P_ylase"/>
    <property type="match status" value="1"/>
</dbReference>
<dbReference type="PANTHER" id="PTHR11468">
    <property type="entry name" value="GLYCOGEN PHOSPHORYLASE"/>
    <property type="match status" value="1"/>
</dbReference>
<dbReference type="EC" id="2.4.1.1" evidence="9"/>
<organism evidence="11 12">
    <name type="scientific">Glutamicibacter arilaitensis (strain DSM 16368 / CIP 108037 / IAM 15318 / JCM 13566 / NCIMB 14258 / Re117)</name>
    <name type="common">Arthrobacter arilaitensis</name>
    <dbReference type="NCBI Taxonomy" id="861360"/>
    <lineage>
        <taxon>Bacteria</taxon>
        <taxon>Bacillati</taxon>
        <taxon>Actinomycetota</taxon>
        <taxon>Actinomycetes</taxon>
        <taxon>Micrococcales</taxon>
        <taxon>Micrococcaceae</taxon>
        <taxon>Glutamicibacter</taxon>
    </lineage>
</organism>
<dbReference type="RefSeq" id="WP_013349240.1">
    <property type="nucleotide sequence ID" value="NC_014550.1"/>
</dbReference>
<keyword evidence="12" id="KW-1185">Reference proteome</keyword>
<comment type="function">
    <text evidence="8">Phosphorylase is an important allosteric enzyme in carbohydrate metabolism. Enzymes from different sources differ in their regulatory mechanisms and in their natural substrates. However, all known phosphorylases share catalytic and structural properties.</text>
</comment>
<name>A0ABM9PXQ7_GLUAR</name>
<keyword evidence="7 9" id="KW-0119">Carbohydrate metabolism</keyword>
<evidence type="ECO:0000256" key="9">
    <source>
        <dbReference type="RuleBase" id="RU000587"/>
    </source>
</evidence>
<dbReference type="Proteomes" id="UP000006878">
    <property type="component" value="Chromosome"/>
</dbReference>
<evidence type="ECO:0000313" key="12">
    <source>
        <dbReference type="Proteomes" id="UP000006878"/>
    </source>
</evidence>
<gene>
    <name evidence="11" type="primary">glgP</name>
    <name evidence="11" type="ordered locus">AARI_18940</name>
</gene>
<evidence type="ECO:0000256" key="1">
    <source>
        <dbReference type="ARBA" id="ARBA00001275"/>
    </source>
</evidence>
<protein>
    <recommendedName>
        <fullName evidence="9">Alpha-1,4 glucan phosphorylase</fullName>
        <ecNumber evidence="9">2.4.1.1</ecNumber>
    </recommendedName>
</protein>
<feature type="region of interest" description="Disordered" evidence="10">
    <location>
        <begin position="1"/>
        <end position="21"/>
    </location>
</feature>
<evidence type="ECO:0000256" key="10">
    <source>
        <dbReference type="SAM" id="MobiDB-lite"/>
    </source>
</evidence>
<keyword evidence="4 9" id="KW-0328">Glycosyltransferase</keyword>
<evidence type="ECO:0000256" key="2">
    <source>
        <dbReference type="ARBA" id="ARBA00001933"/>
    </source>
</evidence>